<dbReference type="EMBL" id="JASUBT010000005">
    <property type="protein sequence ID" value="MDL4935822.1"/>
    <property type="molecule type" value="Genomic_DNA"/>
</dbReference>
<name>A0ABD4ZSV5_ENTGA</name>
<evidence type="ECO:0000259" key="1">
    <source>
        <dbReference type="Pfam" id="PF13022"/>
    </source>
</evidence>
<dbReference type="SUPFAM" id="SSF46689">
    <property type="entry name" value="Homeodomain-like"/>
    <property type="match status" value="1"/>
</dbReference>
<feature type="domain" description="Homeodomain phBC6A51-type" evidence="1">
    <location>
        <begin position="8"/>
        <end position="120"/>
    </location>
</feature>
<proteinExistence type="predicted"/>
<accession>A0ABD4ZSV5</accession>
<dbReference type="Pfam" id="PF13022">
    <property type="entry name" value="HTH_Tnp_1_2"/>
    <property type="match status" value="1"/>
</dbReference>
<dbReference type="Gene3D" id="1.10.10.60">
    <property type="entry name" value="Homeodomain-like"/>
    <property type="match status" value="1"/>
</dbReference>
<evidence type="ECO:0000313" key="2">
    <source>
        <dbReference type="EMBL" id="MDL4935822.1"/>
    </source>
</evidence>
<organism evidence="2 3">
    <name type="scientific">Enterococcus gallinarum</name>
    <dbReference type="NCBI Taxonomy" id="1353"/>
    <lineage>
        <taxon>Bacteria</taxon>
        <taxon>Bacillati</taxon>
        <taxon>Bacillota</taxon>
        <taxon>Bacilli</taxon>
        <taxon>Lactobacillales</taxon>
        <taxon>Enterococcaceae</taxon>
        <taxon>Enterococcus</taxon>
    </lineage>
</organism>
<evidence type="ECO:0000313" key="3">
    <source>
        <dbReference type="Proteomes" id="UP001241571"/>
    </source>
</evidence>
<gene>
    <name evidence="2" type="ORF">QRX88_08860</name>
</gene>
<dbReference type="AlphaFoldDB" id="A0ABD4ZSV5"/>
<dbReference type="Proteomes" id="UP001241571">
    <property type="component" value="Unassembled WGS sequence"/>
</dbReference>
<dbReference type="InterPro" id="IPR009057">
    <property type="entry name" value="Homeodomain-like_sf"/>
</dbReference>
<comment type="caution">
    <text evidence="2">The sequence shown here is derived from an EMBL/GenBank/DDBJ whole genome shotgun (WGS) entry which is preliminary data.</text>
</comment>
<reference evidence="2 3" key="1">
    <citation type="submission" date="2023-06" db="EMBL/GenBank/DDBJ databases">
        <title>Acute promotion of culturable opportunistic pathogens and persistent increase of antibiotic resistance following antibiotic exposure in mouse gut microbiota.</title>
        <authorList>
            <person name="Li L."/>
            <person name="Wang B."/>
            <person name="Sun Y."/>
            <person name="Wang M."/>
            <person name="Xu H."/>
        </authorList>
    </citation>
    <scope>NUCLEOTIDE SEQUENCE [LARGE SCALE GENOMIC DNA]</scope>
    <source>
        <strain evidence="2 3">CRI2_2</strain>
    </source>
</reference>
<dbReference type="RefSeq" id="WP_142434914.1">
    <property type="nucleotide sequence ID" value="NZ_BSYC01000005.1"/>
</dbReference>
<sequence length="131" mass="14878">MALVNLKQSSLTEQQKEAIDLLVGKEGDLTQQEIADRVGVSRQSLFNWRKKPEFRQALVEQAKTITDTGLAYSLTWMEQAMKDPLVKDSVKVQIAGMFMKNHGMLKDMQETTVKSESTISVEDALRKYNIK</sequence>
<dbReference type="InterPro" id="IPR024978">
    <property type="entry name" value="Homeodomain_phBC6A51-type"/>
</dbReference>
<protein>
    <submittedName>
        <fullName evidence="2">PhBC6A51 family helix-turn-helix protein</fullName>
    </submittedName>
</protein>